<keyword evidence="2" id="KW-1185">Reference proteome</keyword>
<organism evidence="1 2">
    <name type="scientific">Pontibacter aquaedesilientis</name>
    <dbReference type="NCBI Taxonomy" id="2766980"/>
    <lineage>
        <taxon>Bacteria</taxon>
        <taxon>Pseudomonadati</taxon>
        <taxon>Bacteroidota</taxon>
        <taxon>Cytophagia</taxon>
        <taxon>Cytophagales</taxon>
        <taxon>Hymenobacteraceae</taxon>
        <taxon>Pontibacter</taxon>
    </lineage>
</organism>
<gene>
    <name evidence="1" type="ORF">H9Q13_03335</name>
</gene>
<evidence type="ECO:0000313" key="2">
    <source>
        <dbReference type="Proteomes" id="UP000625551"/>
    </source>
</evidence>
<accession>A0ABR7XCZ8</accession>
<dbReference type="EMBL" id="JACXAJ010000001">
    <property type="protein sequence ID" value="MBD1396187.1"/>
    <property type="molecule type" value="Genomic_DNA"/>
</dbReference>
<dbReference type="SUPFAM" id="SSF55961">
    <property type="entry name" value="Bet v1-like"/>
    <property type="match status" value="1"/>
</dbReference>
<comment type="caution">
    <text evidence="1">The sequence shown here is derived from an EMBL/GenBank/DDBJ whole genome shotgun (WGS) entry which is preliminary data.</text>
</comment>
<name>A0ABR7XCZ8_9BACT</name>
<dbReference type="Pfam" id="PF10604">
    <property type="entry name" value="Polyketide_cyc2"/>
    <property type="match status" value="1"/>
</dbReference>
<proteinExistence type="predicted"/>
<dbReference type="InterPro" id="IPR019587">
    <property type="entry name" value="Polyketide_cyclase/dehydratase"/>
</dbReference>
<reference evidence="1 2" key="1">
    <citation type="submission" date="2020-09" db="EMBL/GenBank/DDBJ databases">
        <title>Genome sequencing and assembly of Pontibacter sp.</title>
        <authorList>
            <person name="Chhetri G."/>
        </authorList>
    </citation>
    <scope>NUCLEOTIDE SEQUENCE [LARGE SCALE GENOMIC DNA]</scope>
    <source>
        <strain evidence="1 2">JH31</strain>
    </source>
</reference>
<sequence>MKASLYVLVSLLMAATAVYFGSYLLPVSYEVSRSVTVQAKAEQVYPLISNPTEWERWNAWNKSYDPSMIRLYGGPMAGKGASQEWHGDRVGTVRMQFTESTPPSLLNYKLYTKGTAHITNGVFSLEPVTEGTRIVWQQETTLDDSTLGRYKGFFKKLKTEQETEQSLLALKSLVENKSGSLTKN</sequence>
<dbReference type="Gene3D" id="3.30.530.20">
    <property type="match status" value="1"/>
</dbReference>
<dbReference type="RefSeq" id="WP_191182315.1">
    <property type="nucleotide sequence ID" value="NZ_JACXAJ010000001.1"/>
</dbReference>
<evidence type="ECO:0000313" key="1">
    <source>
        <dbReference type="EMBL" id="MBD1396187.1"/>
    </source>
</evidence>
<dbReference type="CDD" id="cd07818">
    <property type="entry name" value="SRPBCC_1"/>
    <property type="match status" value="1"/>
</dbReference>
<dbReference type="InterPro" id="IPR023393">
    <property type="entry name" value="START-like_dom_sf"/>
</dbReference>
<dbReference type="Proteomes" id="UP000625551">
    <property type="component" value="Unassembled WGS sequence"/>
</dbReference>
<protein>
    <submittedName>
        <fullName evidence="1">SRPBCC family protein</fullName>
    </submittedName>
</protein>